<dbReference type="AlphaFoldDB" id="W1NLU2"/>
<reference evidence="2" key="1">
    <citation type="journal article" date="2013" name="Science">
        <title>The Amborella genome and the evolution of flowering plants.</title>
        <authorList>
            <consortium name="Amborella Genome Project"/>
        </authorList>
    </citation>
    <scope>NUCLEOTIDE SEQUENCE [LARGE SCALE GENOMIC DNA]</scope>
</reference>
<dbReference type="Proteomes" id="UP000017836">
    <property type="component" value="Unassembled WGS sequence"/>
</dbReference>
<evidence type="ECO:0000313" key="2">
    <source>
        <dbReference type="Proteomes" id="UP000017836"/>
    </source>
</evidence>
<keyword evidence="2" id="KW-1185">Reference proteome</keyword>
<dbReference type="HOGENOM" id="CLU_2457770_0_0_1"/>
<dbReference type="EMBL" id="KI397142">
    <property type="protein sequence ID" value="ERM96513.1"/>
    <property type="molecule type" value="Genomic_DNA"/>
</dbReference>
<proteinExistence type="predicted"/>
<gene>
    <name evidence="1" type="ORF">AMTR_s00001p00263130</name>
</gene>
<accession>W1NLU2</accession>
<evidence type="ECO:0000313" key="1">
    <source>
        <dbReference type="EMBL" id="ERM96513.1"/>
    </source>
</evidence>
<protein>
    <submittedName>
        <fullName evidence="1">Uncharacterized protein</fullName>
    </submittedName>
</protein>
<organism evidence="1 2">
    <name type="scientific">Amborella trichopoda</name>
    <dbReference type="NCBI Taxonomy" id="13333"/>
    <lineage>
        <taxon>Eukaryota</taxon>
        <taxon>Viridiplantae</taxon>
        <taxon>Streptophyta</taxon>
        <taxon>Embryophyta</taxon>
        <taxon>Tracheophyta</taxon>
        <taxon>Spermatophyta</taxon>
        <taxon>Magnoliopsida</taxon>
        <taxon>Amborellales</taxon>
        <taxon>Amborellaceae</taxon>
        <taxon>Amborella</taxon>
    </lineage>
</organism>
<name>W1NLU2_AMBTC</name>
<dbReference type="Gramene" id="ERM96513">
    <property type="protein sequence ID" value="ERM96513"/>
    <property type="gene ID" value="AMTR_s00001p00263130"/>
</dbReference>
<sequence length="89" mass="10314">MEIPTRRQMLQLWQKGPYCWSKKKMPAEGNAVTATSHQFKIEEEWEAEASFAVAEETELMSSELADYQLDDAGSFTREQLLDDDPDEQR</sequence>